<dbReference type="EMBL" id="NBTY01000055">
    <property type="protein sequence ID" value="OTP76871.1"/>
    <property type="molecule type" value="Genomic_DNA"/>
</dbReference>
<organism evidence="5 6">
    <name type="scientific">Caballeronia sordidicola</name>
    <name type="common">Burkholderia sordidicola</name>
    <dbReference type="NCBI Taxonomy" id="196367"/>
    <lineage>
        <taxon>Bacteria</taxon>
        <taxon>Pseudomonadati</taxon>
        <taxon>Pseudomonadota</taxon>
        <taxon>Betaproteobacteria</taxon>
        <taxon>Burkholderiales</taxon>
        <taxon>Burkholderiaceae</taxon>
        <taxon>Caballeronia</taxon>
    </lineage>
</organism>
<comment type="caution">
    <text evidence="5">The sequence shown here is derived from an EMBL/GenBank/DDBJ whole genome shotgun (WGS) entry which is preliminary data.</text>
</comment>
<evidence type="ECO:0000259" key="4">
    <source>
        <dbReference type="PROSITE" id="PS51790"/>
    </source>
</evidence>
<reference evidence="5 6" key="1">
    <citation type="submission" date="2017-03" db="EMBL/GenBank/DDBJ databases">
        <title>Genome analysis of strain PAMC 26510.</title>
        <authorList>
            <person name="Oh H.-M."/>
            <person name="Yang J.-A."/>
        </authorList>
    </citation>
    <scope>NUCLEOTIDE SEQUENCE [LARGE SCALE GENOMIC DNA]</scope>
    <source>
        <strain evidence="5 6">PAMC 26510</strain>
    </source>
</reference>
<feature type="domain" description="MsrB" evidence="4">
    <location>
        <begin position="65"/>
        <end position="186"/>
    </location>
</feature>
<dbReference type="Pfam" id="PF01641">
    <property type="entry name" value="SelR"/>
    <property type="match status" value="1"/>
</dbReference>
<evidence type="ECO:0000256" key="3">
    <source>
        <dbReference type="ARBA" id="ARBA00048488"/>
    </source>
</evidence>
<name>A0A242MZL3_CABSO</name>
<proteinExistence type="predicted"/>
<dbReference type="Gene3D" id="2.170.150.20">
    <property type="entry name" value="Peptide methionine sulfoxide reductase"/>
    <property type="match status" value="1"/>
</dbReference>
<dbReference type="GO" id="GO:0033743">
    <property type="term" value="F:peptide-methionine (R)-S-oxide reductase activity"/>
    <property type="evidence" value="ECO:0007669"/>
    <property type="project" value="UniProtKB-EC"/>
</dbReference>
<dbReference type="InterPro" id="IPR006311">
    <property type="entry name" value="TAT_signal"/>
</dbReference>
<keyword evidence="2" id="KW-0560">Oxidoreductase</keyword>
<dbReference type="InterPro" id="IPR028427">
    <property type="entry name" value="Met_Sox_Rdtase_MsrB"/>
</dbReference>
<dbReference type="Proteomes" id="UP000194546">
    <property type="component" value="Unassembled WGS sequence"/>
</dbReference>
<dbReference type="PROSITE" id="PS51318">
    <property type="entry name" value="TAT"/>
    <property type="match status" value="1"/>
</dbReference>
<dbReference type="GO" id="GO:0006979">
    <property type="term" value="P:response to oxidative stress"/>
    <property type="evidence" value="ECO:0007669"/>
    <property type="project" value="InterPro"/>
</dbReference>
<dbReference type="PROSITE" id="PS51790">
    <property type="entry name" value="MSRB"/>
    <property type="match status" value="1"/>
</dbReference>
<evidence type="ECO:0000313" key="5">
    <source>
        <dbReference type="EMBL" id="OTP76871.1"/>
    </source>
</evidence>
<dbReference type="GO" id="GO:0030091">
    <property type="term" value="P:protein repair"/>
    <property type="evidence" value="ECO:0007669"/>
    <property type="project" value="InterPro"/>
</dbReference>
<sequence length="188" mass="20664">MSNVVFAQAASLVKEHTMTTRRRFLFASSTLAAAAFAAFRQRDVPGVSPALAADANETFEVVHTDDQWRSTLTSAQYNVLRHEGTERPYSSPLNAEHRNGVFSCAGCQLDAFSSRTKFESHTGWPSFWAPLDHAVATHDDLSFGVSRTEAHCRRCGSHLGHVFDDGPKPTGLRYCMNGLAMNFKPSVA</sequence>
<dbReference type="SUPFAM" id="SSF51316">
    <property type="entry name" value="Mss4-like"/>
    <property type="match status" value="1"/>
</dbReference>
<evidence type="ECO:0000256" key="1">
    <source>
        <dbReference type="ARBA" id="ARBA00012499"/>
    </source>
</evidence>
<gene>
    <name evidence="5" type="ORF">PAMC26510_10730</name>
</gene>
<dbReference type="InterPro" id="IPR011057">
    <property type="entry name" value="Mss4-like_sf"/>
</dbReference>
<dbReference type="EC" id="1.8.4.12" evidence="1"/>
<comment type="catalytic activity">
    <reaction evidence="3">
        <text>L-methionyl-[protein] + [thioredoxin]-disulfide + H2O = L-methionyl-(R)-S-oxide-[protein] + [thioredoxin]-dithiol</text>
        <dbReference type="Rhea" id="RHEA:24164"/>
        <dbReference type="Rhea" id="RHEA-COMP:10698"/>
        <dbReference type="Rhea" id="RHEA-COMP:10700"/>
        <dbReference type="Rhea" id="RHEA-COMP:12313"/>
        <dbReference type="Rhea" id="RHEA-COMP:12314"/>
        <dbReference type="ChEBI" id="CHEBI:15377"/>
        <dbReference type="ChEBI" id="CHEBI:16044"/>
        <dbReference type="ChEBI" id="CHEBI:29950"/>
        <dbReference type="ChEBI" id="CHEBI:45764"/>
        <dbReference type="ChEBI" id="CHEBI:50058"/>
        <dbReference type="EC" id="1.8.4.12"/>
    </reaction>
</comment>
<dbReference type="PANTHER" id="PTHR10173">
    <property type="entry name" value="METHIONINE SULFOXIDE REDUCTASE"/>
    <property type="match status" value="1"/>
</dbReference>
<evidence type="ECO:0000256" key="2">
    <source>
        <dbReference type="ARBA" id="ARBA00023002"/>
    </source>
</evidence>
<dbReference type="NCBIfam" id="TIGR00357">
    <property type="entry name" value="peptide-methionine (R)-S-oxide reductase MsrB"/>
    <property type="match status" value="1"/>
</dbReference>
<accession>A0A242MZL3</accession>
<dbReference type="AlphaFoldDB" id="A0A242MZL3"/>
<evidence type="ECO:0000313" key="6">
    <source>
        <dbReference type="Proteomes" id="UP000194546"/>
    </source>
</evidence>
<protein>
    <recommendedName>
        <fullName evidence="1">peptide-methionine (R)-S-oxide reductase</fullName>
        <ecNumber evidence="1">1.8.4.12</ecNumber>
    </recommendedName>
</protein>
<dbReference type="PANTHER" id="PTHR10173:SF57">
    <property type="entry name" value="PEPTIDE-METHIONINE (R)-S-OXIDE REDUCTASE"/>
    <property type="match status" value="1"/>
</dbReference>
<dbReference type="GO" id="GO:0005737">
    <property type="term" value="C:cytoplasm"/>
    <property type="evidence" value="ECO:0007669"/>
    <property type="project" value="TreeGrafter"/>
</dbReference>
<dbReference type="InterPro" id="IPR002579">
    <property type="entry name" value="Met_Sox_Rdtase_MsrB_dom"/>
</dbReference>